<gene>
    <name evidence="2" type="ORF">KTT_58800</name>
</gene>
<keyword evidence="3" id="KW-1185">Reference proteome</keyword>
<organism evidence="2 3">
    <name type="scientific">Tengunoibacter tsumagoiensis</name>
    <dbReference type="NCBI Taxonomy" id="2014871"/>
    <lineage>
        <taxon>Bacteria</taxon>
        <taxon>Bacillati</taxon>
        <taxon>Chloroflexota</taxon>
        <taxon>Ktedonobacteria</taxon>
        <taxon>Ktedonobacterales</taxon>
        <taxon>Dictyobacteraceae</taxon>
        <taxon>Tengunoibacter</taxon>
    </lineage>
</organism>
<comment type="caution">
    <text evidence="2">The sequence shown here is derived from an EMBL/GenBank/DDBJ whole genome shotgun (WGS) entry which is preliminary data.</text>
</comment>
<keyword evidence="1" id="KW-0238">DNA-binding</keyword>
<name>A0A402AAR1_9CHLR</name>
<evidence type="ECO:0008006" key="4">
    <source>
        <dbReference type="Google" id="ProtNLM"/>
    </source>
</evidence>
<dbReference type="InterPro" id="IPR037923">
    <property type="entry name" value="HTH-like"/>
</dbReference>
<evidence type="ECO:0000256" key="1">
    <source>
        <dbReference type="ARBA" id="ARBA00023125"/>
    </source>
</evidence>
<evidence type="ECO:0000313" key="2">
    <source>
        <dbReference type="EMBL" id="GCE16021.1"/>
    </source>
</evidence>
<evidence type="ECO:0000313" key="3">
    <source>
        <dbReference type="Proteomes" id="UP000287352"/>
    </source>
</evidence>
<sequence>MLDVAHVRLLTCQIATLEPTWWRLQDVQDSFWRLYIHDKSGAVVEHVNKERYLLEPEQLFFIPAGVRYNSHTNCDVREVFVHFDVIGLPQIALKELFGNRCQNTILCEHYALLSTFFLS</sequence>
<accession>A0A402AAR1</accession>
<reference evidence="3" key="1">
    <citation type="submission" date="2018-12" db="EMBL/GenBank/DDBJ databases">
        <title>Tengunoibacter tsumagoiensis gen. nov., sp. nov., Dictyobacter kobayashii sp. nov., D. alpinus sp. nov., and D. joshuensis sp. nov. and description of Dictyobacteraceae fam. nov. within the order Ktedonobacterales isolated from Tengu-no-mugimeshi.</title>
        <authorList>
            <person name="Wang C.M."/>
            <person name="Zheng Y."/>
            <person name="Sakai Y."/>
            <person name="Toyoda A."/>
            <person name="Minakuchi Y."/>
            <person name="Abe K."/>
            <person name="Yokota A."/>
            <person name="Yabe S."/>
        </authorList>
    </citation>
    <scope>NUCLEOTIDE SEQUENCE [LARGE SCALE GENOMIC DNA]</scope>
    <source>
        <strain evidence="3">Uno3</strain>
    </source>
</reference>
<dbReference type="AlphaFoldDB" id="A0A402AAR1"/>
<dbReference type="GO" id="GO:0003677">
    <property type="term" value="F:DNA binding"/>
    <property type="evidence" value="ECO:0007669"/>
    <property type="project" value="UniProtKB-KW"/>
</dbReference>
<dbReference type="Proteomes" id="UP000287352">
    <property type="component" value="Unassembled WGS sequence"/>
</dbReference>
<dbReference type="RefSeq" id="WP_126583411.1">
    <property type="nucleotide sequence ID" value="NZ_BIFR01000002.1"/>
</dbReference>
<dbReference type="EMBL" id="BIFR01000002">
    <property type="protein sequence ID" value="GCE16021.1"/>
    <property type="molecule type" value="Genomic_DNA"/>
</dbReference>
<proteinExistence type="predicted"/>
<protein>
    <recommendedName>
        <fullName evidence="4">AraC-type arabinose-binding/dimerisation domain-containing protein</fullName>
    </recommendedName>
</protein>
<dbReference type="SUPFAM" id="SSF51215">
    <property type="entry name" value="Regulatory protein AraC"/>
    <property type="match status" value="1"/>
</dbReference>